<dbReference type="Pfam" id="PF13443">
    <property type="entry name" value="HTH_26"/>
    <property type="match status" value="1"/>
</dbReference>
<dbReference type="InterPro" id="IPR010982">
    <property type="entry name" value="Lambda_DNA-bd_dom_sf"/>
</dbReference>
<protein>
    <recommendedName>
        <fullName evidence="1">HTH cro/C1-type domain-containing protein</fullName>
    </recommendedName>
</protein>
<dbReference type="InterPro" id="IPR001387">
    <property type="entry name" value="Cro/C1-type_HTH"/>
</dbReference>
<evidence type="ECO:0000313" key="3">
    <source>
        <dbReference type="Proteomes" id="UP000216207"/>
    </source>
</evidence>
<accession>A0A268P5E2</accession>
<dbReference type="AlphaFoldDB" id="A0A268P5E2"/>
<gene>
    <name evidence="2" type="ORF">CHH72_00370</name>
</gene>
<dbReference type="Gene3D" id="1.10.260.40">
    <property type="entry name" value="lambda repressor-like DNA-binding domains"/>
    <property type="match status" value="1"/>
</dbReference>
<dbReference type="EMBL" id="NPCC01000002">
    <property type="protein sequence ID" value="PAE90908.1"/>
    <property type="molecule type" value="Genomic_DNA"/>
</dbReference>
<sequence>MNYVNIKLLEQMAKNNMRSIKELHEKSGVSRTTISALLNGKKKAIHFDIIVRLCKSLNCDIGDLIKLAENDKGAAS</sequence>
<comment type="caution">
    <text evidence="2">The sequence shown here is derived from an EMBL/GenBank/DDBJ whole genome shotgun (WGS) entry which is preliminary data.</text>
</comment>
<dbReference type="Proteomes" id="UP000216207">
    <property type="component" value="Unassembled WGS sequence"/>
</dbReference>
<reference evidence="2 3" key="1">
    <citation type="submission" date="2017-07" db="EMBL/GenBank/DDBJ databases">
        <title>Isolation and whole genome analysis of endospore-forming bacteria from heroin.</title>
        <authorList>
            <person name="Kalinowski J."/>
            <person name="Ahrens B."/>
            <person name="Al-Dilaimi A."/>
            <person name="Winkler A."/>
            <person name="Wibberg D."/>
            <person name="Schleenbecker U."/>
            <person name="Ruckert C."/>
            <person name="Wolfel R."/>
            <person name="Grass G."/>
        </authorList>
    </citation>
    <scope>NUCLEOTIDE SEQUENCE [LARGE SCALE GENOMIC DNA]</scope>
    <source>
        <strain evidence="2 3">7539</strain>
    </source>
</reference>
<name>A0A268P5E2_SHOCL</name>
<feature type="domain" description="HTH cro/C1-type" evidence="1">
    <location>
        <begin position="25"/>
        <end position="64"/>
    </location>
</feature>
<organism evidence="2 3">
    <name type="scientific">Shouchella clausii</name>
    <name type="common">Alkalihalobacillus clausii</name>
    <dbReference type="NCBI Taxonomy" id="79880"/>
    <lineage>
        <taxon>Bacteria</taxon>
        <taxon>Bacillati</taxon>
        <taxon>Bacillota</taxon>
        <taxon>Bacilli</taxon>
        <taxon>Bacillales</taxon>
        <taxon>Bacillaceae</taxon>
        <taxon>Shouchella</taxon>
    </lineage>
</organism>
<evidence type="ECO:0000313" key="2">
    <source>
        <dbReference type="EMBL" id="PAE90908.1"/>
    </source>
</evidence>
<dbReference type="GO" id="GO:0003677">
    <property type="term" value="F:DNA binding"/>
    <property type="evidence" value="ECO:0007669"/>
    <property type="project" value="InterPro"/>
</dbReference>
<dbReference type="SMART" id="SM00530">
    <property type="entry name" value="HTH_XRE"/>
    <property type="match status" value="1"/>
</dbReference>
<proteinExistence type="predicted"/>
<dbReference type="CDD" id="cd00093">
    <property type="entry name" value="HTH_XRE"/>
    <property type="match status" value="1"/>
</dbReference>
<dbReference type="PANTHER" id="PTHR37301:SF1">
    <property type="entry name" value="DNA-BINDING PROTEIN"/>
    <property type="match status" value="1"/>
</dbReference>
<evidence type="ECO:0000259" key="1">
    <source>
        <dbReference type="PROSITE" id="PS50943"/>
    </source>
</evidence>
<dbReference type="PROSITE" id="PS50943">
    <property type="entry name" value="HTH_CROC1"/>
    <property type="match status" value="1"/>
</dbReference>
<dbReference type="SUPFAM" id="SSF47413">
    <property type="entry name" value="lambda repressor-like DNA-binding domains"/>
    <property type="match status" value="1"/>
</dbReference>
<dbReference type="PANTHER" id="PTHR37301">
    <property type="entry name" value="DNA-BINDING PROTEIN-RELATED"/>
    <property type="match status" value="1"/>
</dbReference>